<proteinExistence type="predicted"/>
<evidence type="ECO:0000313" key="3">
    <source>
        <dbReference type="Proteomes" id="UP000279259"/>
    </source>
</evidence>
<keyword evidence="1" id="KW-0472">Membrane</keyword>
<feature type="transmembrane region" description="Helical" evidence="1">
    <location>
        <begin position="31"/>
        <end position="52"/>
    </location>
</feature>
<evidence type="ECO:0000256" key="1">
    <source>
        <dbReference type="SAM" id="Phobius"/>
    </source>
</evidence>
<keyword evidence="3" id="KW-1185">Reference proteome</keyword>
<dbReference type="Proteomes" id="UP000279259">
    <property type="component" value="Unassembled WGS sequence"/>
</dbReference>
<gene>
    <name evidence="2" type="ORF">EHS25_007605</name>
</gene>
<comment type="caution">
    <text evidence="2">The sequence shown here is derived from an EMBL/GenBank/DDBJ whole genome shotgun (WGS) entry which is preliminary data.</text>
</comment>
<dbReference type="EMBL" id="RSCD01000004">
    <property type="protein sequence ID" value="RSH93251.1"/>
    <property type="molecule type" value="Genomic_DNA"/>
</dbReference>
<evidence type="ECO:0000313" key="2">
    <source>
        <dbReference type="EMBL" id="RSH93251.1"/>
    </source>
</evidence>
<reference evidence="2 3" key="1">
    <citation type="submission" date="2018-11" db="EMBL/GenBank/DDBJ databases">
        <title>Genome sequence of Saitozyma podzolica DSM 27192.</title>
        <authorList>
            <person name="Aliyu H."/>
            <person name="Gorte O."/>
            <person name="Ochsenreither K."/>
        </authorList>
    </citation>
    <scope>NUCLEOTIDE SEQUENCE [LARGE SCALE GENOMIC DNA]</scope>
    <source>
        <strain evidence="2 3">DSM 27192</strain>
    </source>
</reference>
<protein>
    <submittedName>
        <fullName evidence="2">Uncharacterized protein</fullName>
    </submittedName>
</protein>
<organism evidence="2 3">
    <name type="scientific">Saitozyma podzolica</name>
    <dbReference type="NCBI Taxonomy" id="1890683"/>
    <lineage>
        <taxon>Eukaryota</taxon>
        <taxon>Fungi</taxon>
        <taxon>Dikarya</taxon>
        <taxon>Basidiomycota</taxon>
        <taxon>Agaricomycotina</taxon>
        <taxon>Tremellomycetes</taxon>
        <taxon>Tremellales</taxon>
        <taxon>Trimorphomycetaceae</taxon>
        <taxon>Saitozyma</taxon>
    </lineage>
</organism>
<name>A0A427YQ83_9TREE</name>
<dbReference type="STRING" id="1890683.A0A427YQ83"/>
<keyword evidence="1" id="KW-1133">Transmembrane helix</keyword>
<feature type="transmembrane region" description="Helical" evidence="1">
    <location>
        <begin position="64"/>
        <end position="85"/>
    </location>
</feature>
<sequence>MSFRRPAGSTSAQIDPEHTGSIVRRAFLLEAVLNLFTIPLVTNTRTALSILLARPAQINPASVLFARLFGGLVVGGLTPLLIHGYRNTVSGIESRLHEAVKGGGPDAALTVGGAVGPILCLAPPLMWRVYVLFVSPELVGRYREGGSKAE</sequence>
<keyword evidence="1" id="KW-0812">Transmembrane</keyword>
<dbReference type="AlphaFoldDB" id="A0A427YQ83"/>
<dbReference type="OrthoDB" id="2563633at2759"/>
<accession>A0A427YQ83</accession>